<proteinExistence type="predicted"/>
<sequence length="81" mass="9141">MIRQIEETKRRLKDLFVLVFTCTIHYRSNRGDNEYDDPHFWNYDGDLDHWGTDFGGGNIDAEPALAEMSEGSCLGPSSSAA</sequence>
<protein>
    <submittedName>
        <fullName evidence="1">Uncharacterized protein</fullName>
    </submittedName>
</protein>
<comment type="caution">
    <text evidence="1">The sequence shown here is derived from an EMBL/GenBank/DDBJ whole genome shotgun (WGS) entry which is preliminary data.</text>
</comment>
<gene>
    <name evidence="1" type="ORF">PIB30_065429</name>
</gene>
<reference evidence="1 2" key="1">
    <citation type="journal article" date="2023" name="Plants (Basel)">
        <title>Bridging the Gap: Combining Genomics and Transcriptomics Approaches to Understand Stylosanthes scabra, an Orphan Legume from the Brazilian Caatinga.</title>
        <authorList>
            <person name="Ferreira-Neto J.R.C."/>
            <person name="da Silva M.D."/>
            <person name="Binneck E."/>
            <person name="de Melo N.F."/>
            <person name="da Silva R.H."/>
            <person name="de Melo A.L.T.M."/>
            <person name="Pandolfi V."/>
            <person name="Bustamante F.O."/>
            <person name="Brasileiro-Vidal A.C."/>
            <person name="Benko-Iseppon A.M."/>
        </authorList>
    </citation>
    <scope>NUCLEOTIDE SEQUENCE [LARGE SCALE GENOMIC DNA]</scope>
    <source>
        <tissue evidence="1">Leaves</tissue>
    </source>
</reference>
<organism evidence="1 2">
    <name type="scientific">Stylosanthes scabra</name>
    <dbReference type="NCBI Taxonomy" id="79078"/>
    <lineage>
        <taxon>Eukaryota</taxon>
        <taxon>Viridiplantae</taxon>
        <taxon>Streptophyta</taxon>
        <taxon>Embryophyta</taxon>
        <taxon>Tracheophyta</taxon>
        <taxon>Spermatophyta</taxon>
        <taxon>Magnoliopsida</taxon>
        <taxon>eudicotyledons</taxon>
        <taxon>Gunneridae</taxon>
        <taxon>Pentapetalae</taxon>
        <taxon>rosids</taxon>
        <taxon>fabids</taxon>
        <taxon>Fabales</taxon>
        <taxon>Fabaceae</taxon>
        <taxon>Papilionoideae</taxon>
        <taxon>50 kb inversion clade</taxon>
        <taxon>dalbergioids sensu lato</taxon>
        <taxon>Dalbergieae</taxon>
        <taxon>Pterocarpus clade</taxon>
        <taxon>Stylosanthes</taxon>
    </lineage>
</organism>
<dbReference type="Proteomes" id="UP001341840">
    <property type="component" value="Unassembled WGS sequence"/>
</dbReference>
<evidence type="ECO:0000313" key="1">
    <source>
        <dbReference type="EMBL" id="MED6125105.1"/>
    </source>
</evidence>
<name>A0ABU6RMB9_9FABA</name>
<evidence type="ECO:0000313" key="2">
    <source>
        <dbReference type="Proteomes" id="UP001341840"/>
    </source>
</evidence>
<accession>A0ABU6RMB9</accession>
<dbReference type="EMBL" id="JASCZI010030860">
    <property type="protein sequence ID" value="MED6125105.1"/>
    <property type="molecule type" value="Genomic_DNA"/>
</dbReference>
<keyword evidence="2" id="KW-1185">Reference proteome</keyword>